<organism evidence="1 2">
    <name type="scientific">Cucurbita argyrosperma subsp. sororia</name>
    <dbReference type="NCBI Taxonomy" id="37648"/>
    <lineage>
        <taxon>Eukaryota</taxon>
        <taxon>Viridiplantae</taxon>
        <taxon>Streptophyta</taxon>
        <taxon>Embryophyta</taxon>
        <taxon>Tracheophyta</taxon>
        <taxon>Spermatophyta</taxon>
        <taxon>Magnoliopsida</taxon>
        <taxon>eudicotyledons</taxon>
        <taxon>Gunneridae</taxon>
        <taxon>Pentapetalae</taxon>
        <taxon>rosids</taxon>
        <taxon>fabids</taxon>
        <taxon>Cucurbitales</taxon>
        <taxon>Cucurbitaceae</taxon>
        <taxon>Cucurbiteae</taxon>
        <taxon>Cucurbita</taxon>
    </lineage>
</organism>
<dbReference type="Proteomes" id="UP000685013">
    <property type="component" value="Chromosome 1"/>
</dbReference>
<sequence length="88" mass="9527">MVVSLMRYVIFKPIFKVLPSNPAQTPIAGTSETIENFLLHSKKLILFGSGALEVVSASTSLLRILEDASTFAPKDCSRASNVGGTEKW</sequence>
<dbReference type="AlphaFoldDB" id="A0AAV6P960"/>
<dbReference type="EMBL" id="JAGKQH010000001">
    <property type="protein sequence ID" value="KAG6607640.1"/>
    <property type="molecule type" value="Genomic_DNA"/>
</dbReference>
<comment type="caution">
    <text evidence="1">The sequence shown here is derived from an EMBL/GenBank/DDBJ whole genome shotgun (WGS) entry which is preliminary data.</text>
</comment>
<protein>
    <submittedName>
        <fullName evidence="1">Uncharacterized protein</fullName>
    </submittedName>
</protein>
<name>A0AAV6P960_9ROSI</name>
<proteinExistence type="predicted"/>
<evidence type="ECO:0000313" key="1">
    <source>
        <dbReference type="EMBL" id="KAG6607640.1"/>
    </source>
</evidence>
<keyword evidence="2" id="KW-1185">Reference proteome</keyword>
<accession>A0AAV6P960</accession>
<evidence type="ECO:0000313" key="2">
    <source>
        <dbReference type="Proteomes" id="UP000685013"/>
    </source>
</evidence>
<gene>
    <name evidence="1" type="ORF">SDJN03_00982</name>
</gene>
<reference evidence="1 2" key="1">
    <citation type="journal article" date="2021" name="Hortic Res">
        <title>The domestication of Cucurbita argyrosperma as revealed by the genome of its wild relative.</title>
        <authorList>
            <person name="Barrera-Redondo J."/>
            <person name="Sanchez-de la Vega G."/>
            <person name="Aguirre-Liguori J.A."/>
            <person name="Castellanos-Morales G."/>
            <person name="Gutierrez-Guerrero Y.T."/>
            <person name="Aguirre-Dugua X."/>
            <person name="Aguirre-Planter E."/>
            <person name="Tenaillon M.I."/>
            <person name="Lira-Saade R."/>
            <person name="Eguiarte L.E."/>
        </authorList>
    </citation>
    <scope>NUCLEOTIDE SEQUENCE [LARGE SCALE GENOMIC DNA]</scope>
    <source>
        <strain evidence="1">JBR-2021</strain>
    </source>
</reference>
<feature type="non-terminal residue" evidence="1">
    <location>
        <position position="1"/>
    </location>
</feature>